<evidence type="ECO:0000256" key="2">
    <source>
        <dbReference type="ARBA" id="ARBA00022723"/>
    </source>
</evidence>
<dbReference type="GO" id="GO:0008270">
    <property type="term" value="F:zinc ion binding"/>
    <property type="evidence" value="ECO:0007669"/>
    <property type="project" value="UniProtKB-KW"/>
</dbReference>
<dbReference type="PANTHER" id="PTHR47165">
    <property type="entry name" value="OS03G0429900 PROTEIN"/>
    <property type="match status" value="1"/>
</dbReference>
<accession>A0AA36JTH8</accession>
<dbReference type="GO" id="GO:0003677">
    <property type="term" value="F:DNA binding"/>
    <property type="evidence" value="ECO:0007669"/>
    <property type="project" value="UniProtKB-KW"/>
</dbReference>
<comment type="similarity">
    <text evidence="1">Belongs to the replication factor A protein 1 family.</text>
</comment>
<dbReference type="Pfam" id="PF08646">
    <property type="entry name" value="Rep_fac-A_C"/>
    <property type="match status" value="1"/>
</dbReference>
<dbReference type="Gene3D" id="2.40.50.140">
    <property type="entry name" value="Nucleic acid-binding proteins"/>
    <property type="match status" value="3"/>
</dbReference>
<protein>
    <recommendedName>
        <fullName evidence="10">Replication factor A C-terminal domain-containing protein</fullName>
    </recommendedName>
</protein>
<dbReference type="Proteomes" id="UP001178507">
    <property type="component" value="Unassembled WGS sequence"/>
</dbReference>
<name>A0AA36JTH8_9DINO</name>
<feature type="domain" description="Replication factor A C-terminal" evidence="6">
    <location>
        <begin position="305"/>
        <end position="453"/>
    </location>
</feature>
<evidence type="ECO:0000313" key="9">
    <source>
        <dbReference type="Proteomes" id="UP001178507"/>
    </source>
</evidence>
<organism evidence="8 9">
    <name type="scientific">Effrenium voratum</name>
    <dbReference type="NCBI Taxonomy" id="2562239"/>
    <lineage>
        <taxon>Eukaryota</taxon>
        <taxon>Sar</taxon>
        <taxon>Alveolata</taxon>
        <taxon>Dinophyceae</taxon>
        <taxon>Suessiales</taxon>
        <taxon>Symbiodiniaceae</taxon>
        <taxon>Effrenium</taxon>
    </lineage>
</organism>
<dbReference type="AlphaFoldDB" id="A0AA36JTH8"/>
<keyword evidence="4" id="KW-0862">Zinc</keyword>
<evidence type="ECO:0000259" key="6">
    <source>
        <dbReference type="Pfam" id="PF08646"/>
    </source>
</evidence>
<sequence length="463" mass="51546">MCAVMKSPPPKPTSARRDNPRYYRYAVVCQQCREMEVTKNCIMGDDDLVHQEDMVSRGWRLGGMVFSVELLDREGGEIRASLFNEAAEQHYDLMQCGRCFTLCNGSVRPAQKKYSVLKHGYELVFDGRCQTHMVDDDTDIGAVRLAVQKIASVTQMAVPSSVDICGVLVSAEHPQEFQTKEGKALVKREITVADDSGHSVLITLRGDRARLDSREFAGSPVVALKGVQVKEWMSCRSGSMAKAGSMILNPTFLPEAQRVAAWWYKGGNQQRLTYISHSSSPAGSLRPPQRATSVEISAMSQQAMPLYYMACLELKDGGNLQCNRRVDETGYCRMCQKSGKAGLRAIILRLCSCAAQVGPRLNVRCRFQDAFGSCWVTVFHPAAEKVLGSTAESIVELSQQSEEICEEALKDTYYNEMFELQLRAKPDTWGGEAKTNVTCVGAQRISSREHSRMLLKEIHQLLK</sequence>
<keyword evidence="5" id="KW-0238">DNA-binding</keyword>
<keyword evidence="3" id="KW-0863">Zinc-finger</keyword>
<dbReference type="SUPFAM" id="SSF50249">
    <property type="entry name" value="Nucleic acid-binding proteins"/>
    <property type="match status" value="3"/>
</dbReference>
<keyword evidence="2" id="KW-0479">Metal-binding</keyword>
<dbReference type="InterPro" id="IPR012340">
    <property type="entry name" value="NA-bd_OB-fold"/>
</dbReference>
<evidence type="ECO:0000256" key="1">
    <source>
        <dbReference type="ARBA" id="ARBA00005690"/>
    </source>
</evidence>
<evidence type="ECO:0000259" key="7">
    <source>
        <dbReference type="Pfam" id="PF16900"/>
    </source>
</evidence>
<evidence type="ECO:0000256" key="3">
    <source>
        <dbReference type="ARBA" id="ARBA00022771"/>
    </source>
</evidence>
<evidence type="ECO:0008006" key="10">
    <source>
        <dbReference type="Google" id="ProtNLM"/>
    </source>
</evidence>
<reference evidence="8" key="1">
    <citation type="submission" date="2023-08" db="EMBL/GenBank/DDBJ databases">
        <authorList>
            <person name="Chen Y."/>
            <person name="Shah S."/>
            <person name="Dougan E. K."/>
            <person name="Thang M."/>
            <person name="Chan C."/>
        </authorList>
    </citation>
    <scope>NUCLEOTIDE SEQUENCE</scope>
</reference>
<dbReference type="InterPro" id="IPR031657">
    <property type="entry name" value="REPA_OB_2"/>
</dbReference>
<gene>
    <name evidence="8" type="ORF">EVOR1521_LOCUS31725</name>
</gene>
<dbReference type="CDD" id="cd04475">
    <property type="entry name" value="RPA1_DBD_B"/>
    <property type="match status" value="1"/>
</dbReference>
<proteinExistence type="inferred from homology"/>
<dbReference type="FunFam" id="2.40.50.140:FF:000041">
    <property type="entry name" value="Replication protein A subunit"/>
    <property type="match status" value="1"/>
</dbReference>
<evidence type="ECO:0000256" key="4">
    <source>
        <dbReference type="ARBA" id="ARBA00022833"/>
    </source>
</evidence>
<evidence type="ECO:0000256" key="5">
    <source>
        <dbReference type="ARBA" id="ARBA00023125"/>
    </source>
</evidence>
<feature type="domain" description="Replication protein A OB" evidence="7">
    <location>
        <begin position="150"/>
        <end position="249"/>
    </location>
</feature>
<dbReference type="InterPro" id="IPR013955">
    <property type="entry name" value="Rep_factor-A_C"/>
</dbReference>
<dbReference type="Pfam" id="PF16900">
    <property type="entry name" value="REPA_OB_2"/>
    <property type="match status" value="1"/>
</dbReference>
<keyword evidence="9" id="KW-1185">Reference proteome</keyword>
<evidence type="ECO:0000313" key="8">
    <source>
        <dbReference type="EMBL" id="CAJ1411054.1"/>
    </source>
</evidence>
<dbReference type="PANTHER" id="PTHR47165:SF4">
    <property type="entry name" value="OS03G0429900 PROTEIN"/>
    <property type="match status" value="1"/>
</dbReference>
<dbReference type="EMBL" id="CAUJNA010003853">
    <property type="protein sequence ID" value="CAJ1411054.1"/>
    <property type="molecule type" value="Genomic_DNA"/>
</dbReference>
<dbReference type="CDD" id="cd04474">
    <property type="entry name" value="RPA1_DBD_A"/>
    <property type="match status" value="1"/>
</dbReference>
<comment type="caution">
    <text evidence="8">The sequence shown here is derived from an EMBL/GenBank/DDBJ whole genome shotgun (WGS) entry which is preliminary data.</text>
</comment>